<dbReference type="EMBL" id="RHIB01000001">
    <property type="protein sequence ID" value="RNA69207.1"/>
    <property type="molecule type" value="Genomic_DNA"/>
</dbReference>
<keyword evidence="4 6" id="KW-1133">Transmembrane helix</keyword>
<dbReference type="AlphaFoldDB" id="A0A3M7TUH7"/>
<evidence type="ECO:0000256" key="6">
    <source>
        <dbReference type="SAM" id="Phobius"/>
    </source>
</evidence>
<feature type="transmembrane region" description="Helical" evidence="6">
    <location>
        <begin position="387"/>
        <end position="411"/>
    </location>
</feature>
<feature type="transmembrane region" description="Helical" evidence="6">
    <location>
        <begin position="60"/>
        <end position="83"/>
    </location>
</feature>
<feature type="transmembrane region" description="Helical" evidence="6">
    <location>
        <begin position="212"/>
        <end position="234"/>
    </location>
</feature>
<dbReference type="Gene3D" id="1.10.4160.10">
    <property type="entry name" value="Hydantoin permease"/>
    <property type="match status" value="1"/>
</dbReference>
<protein>
    <submittedName>
        <fullName evidence="7">Cytosine permease</fullName>
    </submittedName>
</protein>
<comment type="similarity">
    <text evidence="2">Belongs to the purine-cytosine permease (2.A.39) family.</text>
</comment>
<dbReference type="Pfam" id="PF02133">
    <property type="entry name" value="Transp_cyt_pur"/>
    <property type="match status" value="1"/>
</dbReference>
<name>A0A3M7TUH7_9BACI</name>
<keyword evidence="8" id="KW-1185">Reference proteome</keyword>
<feature type="transmembrane region" description="Helical" evidence="6">
    <location>
        <begin position="246"/>
        <end position="267"/>
    </location>
</feature>
<accession>A0A3M7TUH7</accession>
<evidence type="ECO:0000256" key="4">
    <source>
        <dbReference type="ARBA" id="ARBA00022989"/>
    </source>
</evidence>
<evidence type="ECO:0000256" key="2">
    <source>
        <dbReference type="ARBA" id="ARBA00008974"/>
    </source>
</evidence>
<gene>
    <name evidence="7" type="ORF">EBO34_04465</name>
</gene>
<comment type="caution">
    <text evidence="7">The sequence shown here is derived from an EMBL/GenBank/DDBJ whole genome shotgun (WGS) entry which is preliminary data.</text>
</comment>
<sequence>MRTAASAKNITVETIGLDAVPKHLRTTGALDYVRIQTAVAVNAGNFLVPAMAVLEGGLNFYAAVLSTVLGACLAFLFVSLLALPGARYGLPAQFVIRSMIGTKGSMYIASPIRTLTSLYWFGVQTIGGTYILKEMLSRSFDLEVPFLWLSIPLALIMAYLALVGFEALKNLSKFVLPLLFLSAIVMACLYLTGDYGGRTAKDIVNGSGNWSASVMILFGSLAFVQYVSGAGTSSDVSRYGRTPKHAFYGIFFGNSLGFLLTALLGAFTATVAGDWNPFVVSTRMTDSFFLIALIFTAAFMSMITINLNNAYTGGYSLLNSFPKLGRVKSAVIFGALGVIVSGFPIIADRAEQFISLLGTVIIPLTAVFIADYLFVKKGRLSKEAINNLAAGVYSLNVSAAWAVGAGVIIYLLVPGGLSPSFITFFVTPLIYLAILQRKGWNKKVKKCA</sequence>
<evidence type="ECO:0000313" key="7">
    <source>
        <dbReference type="EMBL" id="RNA69207.1"/>
    </source>
</evidence>
<feature type="transmembrane region" description="Helical" evidence="6">
    <location>
        <begin position="353"/>
        <end position="375"/>
    </location>
</feature>
<keyword evidence="5 6" id="KW-0472">Membrane</keyword>
<dbReference type="InterPro" id="IPR030191">
    <property type="entry name" value="CodB"/>
</dbReference>
<evidence type="ECO:0000256" key="3">
    <source>
        <dbReference type="ARBA" id="ARBA00022692"/>
    </source>
</evidence>
<feature type="transmembrane region" description="Helical" evidence="6">
    <location>
        <begin position="174"/>
        <end position="192"/>
    </location>
</feature>
<evidence type="ECO:0000256" key="5">
    <source>
        <dbReference type="ARBA" id="ARBA00023136"/>
    </source>
</evidence>
<organism evidence="7 8">
    <name type="scientific">Alteribacter keqinensis</name>
    <dbReference type="NCBI Taxonomy" id="2483800"/>
    <lineage>
        <taxon>Bacteria</taxon>
        <taxon>Bacillati</taxon>
        <taxon>Bacillota</taxon>
        <taxon>Bacilli</taxon>
        <taxon>Bacillales</taxon>
        <taxon>Bacillaceae</taxon>
        <taxon>Alteribacter</taxon>
    </lineage>
</organism>
<feature type="transmembrane region" description="Helical" evidence="6">
    <location>
        <begin position="287"/>
        <end position="308"/>
    </location>
</feature>
<comment type="subcellular location">
    <subcellularLocation>
        <location evidence="1">Membrane</location>
        <topology evidence="1">Multi-pass membrane protein</topology>
    </subcellularLocation>
</comment>
<evidence type="ECO:0000256" key="1">
    <source>
        <dbReference type="ARBA" id="ARBA00004141"/>
    </source>
</evidence>
<reference evidence="7 8" key="1">
    <citation type="submission" date="2018-10" db="EMBL/GenBank/DDBJ databases">
        <title>Bacillus Keqinensis sp. nov., a moderately halophilic bacterium isolated from a saline-alkaline lake.</title>
        <authorList>
            <person name="Wang H."/>
        </authorList>
    </citation>
    <scope>NUCLEOTIDE SEQUENCE [LARGE SCALE GENOMIC DNA]</scope>
    <source>
        <strain evidence="7 8">KQ-3</strain>
    </source>
</reference>
<dbReference type="InterPro" id="IPR001248">
    <property type="entry name" value="Pur-cyt_permease"/>
</dbReference>
<proteinExistence type="inferred from homology"/>
<dbReference type="PANTHER" id="PTHR30569">
    <property type="entry name" value="CYTOSINE TRANSPORTER CODB"/>
    <property type="match status" value="1"/>
</dbReference>
<evidence type="ECO:0000313" key="8">
    <source>
        <dbReference type="Proteomes" id="UP000278746"/>
    </source>
</evidence>
<dbReference type="RefSeq" id="WP_122896728.1">
    <property type="nucleotide sequence ID" value="NZ_RHIB01000001.1"/>
</dbReference>
<dbReference type="OrthoDB" id="2446947at2"/>
<dbReference type="GO" id="GO:0005886">
    <property type="term" value="C:plasma membrane"/>
    <property type="evidence" value="ECO:0007669"/>
    <property type="project" value="TreeGrafter"/>
</dbReference>
<dbReference type="Proteomes" id="UP000278746">
    <property type="component" value="Unassembled WGS sequence"/>
</dbReference>
<feature type="transmembrane region" description="Helical" evidence="6">
    <location>
        <begin position="32"/>
        <end position="54"/>
    </location>
</feature>
<dbReference type="PANTHER" id="PTHR30569:SF0">
    <property type="entry name" value="CYTOSINE PERMEASE"/>
    <property type="match status" value="1"/>
</dbReference>
<feature type="transmembrane region" description="Helical" evidence="6">
    <location>
        <begin position="104"/>
        <end position="122"/>
    </location>
</feature>
<feature type="transmembrane region" description="Helical" evidence="6">
    <location>
        <begin position="329"/>
        <end position="347"/>
    </location>
</feature>
<feature type="transmembrane region" description="Helical" evidence="6">
    <location>
        <begin position="142"/>
        <end position="162"/>
    </location>
</feature>
<keyword evidence="3 6" id="KW-0812">Transmembrane</keyword>
<dbReference type="GO" id="GO:0015209">
    <property type="term" value="F:cytosine transmembrane transporter activity"/>
    <property type="evidence" value="ECO:0007669"/>
    <property type="project" value="InterPro"/>
</dbReference>
<feature type="transmembrane region" description="Helical" evidence="6">
    <location>
        <begin position="417"/>
        <end position="435"/>
    </location>
</feature>